<evidence type="ECO:0000256" key="1">
    <source>
        <dbReference type="ARBA" id="ARBA00022741"/>
    </source>
</evidence>
<sequence length="658" mass="70546">MGEAKPSRGTAFSAETLSMSAIARVAVVSNLPQLDKLFDYQIPDELLRKAKIGSRVLVPFGKGTKVYEGFIFDIEETTSFQGKLAEVSEVIGDTPSLDKELIELVQELALRSAASLGEILKLAVPSHMPRSFKSHSFQVTEVDLPGVSCAIDTSYVERLSARDSRHAIVVRPASLQIQKLGESFSSPHWVALMCLISSINLQGGKSTILAVPDYRDQQVLLDALKFCGLGDFVANYSQEQVKSKIYEGYLRALDPAPRVIVGSRSVMLAPAHNLGTIAVFDDGDASFTDQAAPYLNARDSALVRQSIQKNSLVFLSHARSTDIQRLVETSYILESTLSFPKPKISISEPGFRVDSHALSAIKHGLDSGSVLVQVASKGESTALFCTSCDQKLSCPTCSGPVWVDGRGSSKCRWCNALVSSSQCSCGSTGFSKGRAGSSRTAAELGKSFPGSKVVESTGENRILSVKPGKNLVVATAGAEPFVEGGYNAVIILDAQTTMSRQYLRASEEAVRIWANAISKLAIDGVGVLVGVSGALAQKFCLWQQMEIASDELSSRRELALPPALRLGSASGSQAILADLATSLVSFGKVKVLGPAPHSLFGESSEWRLIFKYNYSDTVEVAKFLRGEAIRLSRGKSVVAASGRSMRAVKIRMSDGDVV</sequence>
<gene>
    <name evidence="5" type="ORF">UFOPK1537_00112</name>
</gene>
<dbReference type="InterPro" id="IPR042115">
    <property type="entry name" value="PriA_3primeBD_sf"/>
</dbReference>
<dbReference type="Pfam" id="PF17764">
    <property type="entry name" value="PriA_3primeBD"/>
    <property type="match status" value="1"/>
</dbReference>
<keyword evidence="3" id="KW-0238">DNA-binding</keyword>
<protein>
    <submittedName>
        <fullName evidence="5">Unannotated protein</fullName>
    </submittedName>
</protein>
<dbReference type="AlphaFoldDB" id="A0A6J6CCD4"/>
<keyword evidence="2" id="KW-0067">ATP-binding</keyword>
<dbReference type="EMBL" id="CAEZSX010000008">
    <property type="protein sequence ID" value="CAB4547983.1"/>
    <property type="molecule type" value="Genomic_DNA"/>
</dbReference>
<keyword evidence="1" id="KW-0547">Nucleotide-binding</keyword>
<proteinExistence type="predicted"/>
<evidence type="ECO:0000313" key="5">
    <source>
        <dbReference type="EMBL" id="CAB4547983.1"/>
    </source>
</evidence>
<dbReference type="GO" id="GO:0043138">
    <property type="term" value="F:3'-5' DNA helicase activity"/>
    <property type="evidence" value="ECO:0007669"/>
    <property type="project" value="TreeGrafter"/>
</dbReference>
<evidence type="ECO:0000259" key="4">
    <source>
        <dbReference type="Pfam" id="PF17764"/>
    </source>
</evidence>
<reference evidence="5" key="1">
    <citation type="submission" date="2020-05" db="EMBL/GenBank/DDBJ databases">
        <authorList>
            <person name="Chiriac C."/>
            <person name="Salcher M."/>
            <person name="Ghai R."/>
            <person name="Kavagutti S V."/>
        </authorList>
    </citation>
    <scope>NUCLEOTIDE SEQUENCE</scope>
</reference>
<dbReference type="PANTHER" id="PTHR30580:SF0">
    <property type="entry name" value="PRIMOSOMAL PROTEIN N"/>
    <property type="match status" value="1"/>
</dbReference>
<accession>A0A6J6CCD4</accession>
<evidence type="ECO:0000256" key="2">
    <source>
        <dbReference type="ARBA" id="ARBA00022840"/>
    </source>
</evidence>
<dbReference type="GO" id="GO:0006310">
    <property type="term" value="P:DNA recombination"/>
    <property type="evidence" value="ECO:0007669"/>
    <property type="project" value="TreeGrafter"/>
</dbReference>
<dbReference type="PANTHER" id="PTHR30580">
    <property type="entry name" value="PRIMOSOMAL PROTEIN N"/>
    <property type="match status" value="1"/>
</dbReference>
<evidence type="ECO:0000256" key="3">
    <source>
        <dbReference type="ARBA" id="ARBA00023125"/>
    </source>
</evidence>
<dbReference type="InterPro" id="IPR041222">
    <property type="entry name" value="PriA_3primeBD"/>
</dbReference>
<organism evidence="5">
    <name type="scientific">freshwater metagenome</name>
    <dbReference type="NCBI Taxonomy" id="449393"/>
    <lineage>
        <taxon>unclassified sequences</taxon>
        <taxon>metagenomes</taxon>
        <taxon>ecological metagenomes</taxon>
    </lineage>
</organism>
<feature type="domain" description="Primosomal protein N' 3' DNA-binding" evidence="4">
    <location>
        <begin position="27"/>
        <end position="125"/>
    </location>
</feature>
<dbReference type="Gene3D" id="3.40.50.300">
    <property type="entry name" value="P-loop containing nucleotide triphosphate hydrolases"/>
    <property type="match status" value="1"/>
</dbReference>
<dbReference type="GO" id="GO:0005524">
    <property type="term" value="F:ATP binding"/>
    <property type="evidence" value="ECO:0007669"/>
    <property type="project" value="UniProtKB-KW"/>
</dbReference>
<dbReference type="InterPro" id="IPR027417">
    <property type="entry name" value="P-loop_NTPase"/>
</dbReference>
<dbReference type="GO" id="GO:0003677">
    <property type="term" value="F:DNA binding"/>
    <property type="evidence" value="ECO:0007669"/>
    <property type="project" value="UniProtKB-KW"/>
</dbReference>
<dbReference type="GO" id="GO:0006270">
    <property type="term" value="P:DNA replication initiation"/>
    <property type="evidence" value="ECO:0007669"/>
    <property type="project" value="TreeGrafter"/>
</dbReference>
<dbReference type="Gene3D" id="3.40.1440.60">
    <property type="entry name" value="PriA, 3(prime) DNA-binding domain"/>
    <property type="match status" value="1"/>
</dbReference>
<name>A0A6J6CCD4_9ZZZZ</name>
<dbReference type="GO" id="GO:0006302">
    <property type="term" value="P:double-strand break repair"/>
    <property type="evidence" value="ECO:0007669"/>
    <property type="project" value="TreeGrafter"/>
</dbReference>